<feature type="domain" description="Fucosyltransferase C-terminal" evidence="4">
    <location>
        <begin position="117"/>
        <end position="235"/>
    </location>
</feature>
<organism evidence="6 7">
    <name type="scientific">Mucilaginibacter terrigena</name>
    <dbReference type="NCBI Taxonomy" id="2492395"/>
    <lineage>
        <taxon>Bacteria</taxon>
        <taxon>Pseudomonadati</taxon>
        <taxon>Bacteroidota</taxon>
        <taxon>Sphingobacteriia</taxon>
        <taxon>Sphingobacteriales</taxon>
        <taxon>Sphingobacteriaceae</taxon>
        <taxon>Mucilaginibacter</taxon>
    </lineage>
</organism>
<comment type="similarity">
    <text evidence="1">Belongs to the glycosyltransferase 10 family.</text>
</comment>
<reference evidence="6 7" key="1">
    <citation type="submission" date="2019-02" db="EMBL/GenBank/DDBJ databases">
        <title>Bacterial novel species Mucilaginibacter sp. 17JY9-4 isolated from soil.</title>
        <authorList>
            <person name="Jung H.-Y."/>
        </authorList>
    </citation>
    <scope>NUCLEOTIDE SEQUENCE [LARGE SCALE GENOMIC DNA]</scope>
    <source>
        <strain evidence="6 7">17JY9-4</strain>
    </source>
</reference>
<evidence type="ECO:0000313" key="6">
    <source>
        <dbReference type="EMBL" id="RYU91618.1"/>
    </source>
</evidence>
<dbReference type="Pfam" id="PF00852">
    <property type="entry name" value="Glyco_transf_10"/>
    <property type="match status" value="1"/>
</dbReference>
<dbReference type="InterPro" id="IPR001503">
    <property type="entry name" value="Glyco_trans_10"/>
</dbReference>
<dbReference type="Proteomes" id="UP000293331">
    <property type="component" value="Unassembled WGS sequence"/>
</dbReference>
<dbReference type="OrthoDB" id="9791032at2"/>
<proteinExistence type="inferred from homology"/>
<dbReference type="GO" id="GO:0016020">
    <property type="term" value="C:membrane"/>
    <property type="evidence" value="ECO:0007669"/>
    <property type="project" value="InterPro"/>
</dbReference>
<dbReference type="InterPro" id="IPR041058">
    <property type="entry name" value="FucT_N"/>
</dbReference>
<feature type="domain" description="Alpha-(1,3)-fucosyltransferase FucT N-terminal" evidence="5">
    <location>
        <begin position="8"/>
        <end position="92"/>
    </location>
</feature>
<name>A0A4Q5LQ92_9SPHI</name>
<keyword evidence="7" id="KW-1185">Reference proteome</keyword>
<dbReference type="Gene3D" id="3.40.50.11650">
    <property type="entry name" value="Glycosyl transferase family 10, N-terminal domain"/>
    <property type="match status" value="1"/>
</dbReference>
<evidence type="ECO:0000259" key="4">
    <source>
        <dbReference type="Pfam" id="PF00852"/>
    </source>
</evidence>
<gene>
    <name evidence="6" type="ORF">EWM62_06675</name>
</gene>
<sequence length="338" mass="39692">MPKTISIKFQNGIDKQIALNDILTELNDDFIFEESDKPDFILFGPYGNDIPPLGNYTRIGYYCENIQPDMQACEWAFGVPREEIVNNPRYKRIQWHGLNPQVLVKPVNIDADGILKRKKNFCNFLYSHKVPYREEFFRQLSKYKKIDAPGRSMNNMASIDSLYSGDIWQRKRQFLSSYKFTIAFENYVYPGYQTEKLYDAMQANSLPVYCGDPNIGDIFDTASFINTADYVKTNNSAFVNWLQQKSQPNFKDILPSYHKGPQHRIRRKLKTIGRGLKMHYQFQKLDFSPLIDRIIELDKDDDKYIATLQQPWFINNHPPANASLKNHWMKIFNSRPKH</sequence>
<dbReference type="EMBL" id="SEWG01000002">
    <property type="protein sequence ID" value="RYU91618.1"/>
    <property type="molecule type" value="Genomic_DNA"/>
</dbReference>
<evidence type="ECO:0000259" key="5">
    <source>
        <dbReference type="Pfam" id="PF18025"/>
    </source>
</evidence>
<dbReference type="PANTHER" id="PTHR11929">
    <property type="entry name" value="ALPHA- 1,3 -FUCOSYLTRANSFERASE"/>
    <property type="match status" value="1"/>
</dbReference>
<dbReference type="PANTHER" id="PTHR11929:SF194">
    <property type="entry name" value="ALPHA-(1,3)-FUCOSYLTRANSFERASE 10"/>
    <property type="match status" value="1"/>
</dbReference>
<dbReference type="InterPro" id="IPR055270">
    <property type="entry name" value="Glyco_tran_10_C"/>
</dbReference>
<accession>A0A4Q5LQ92</accession>
<keyword evidence="2" id="KW-0328">Glycosyltransferase</keyword>
<comment type="caution">
    <text evidence="6">The sequence shown here is derived from an EMBL/GenBank/DDBJ whole genome shotgun (WGS) entry which is preliminary data.</text>
</comment>
<dbReference type="Gene3D" id="3.40.50.11660">
    <property type="entry name" value="Glycosyl transferase family 10, C-terminal domain"/>
    <property type="match status" value="1"/>
</dbReference>
<dbReference type="GO" id="GO:0046920">
    <property type="term" value="F:alpha-(1-&gt;3)-fucosyltransferase activity"/>
    <property type="evidence" value="ECO:0007669"/>
    <property type="project" value="TreeGrafter"/>
</dbReference>
<evidence type="ECO:0000256" key="1">
    <source>
        <dbReference type="ARBA" id="ARBA00008919"/>
    </source>
</evidence>
<evidence type="ECO:0000256" key="2">
    <source>
        <dbReference type="ARBA" id="ARBA00022676"/>
    </source>
</evidence>
<evidence type="ECO:0000256" key="3">
    <source>
        <dbReference type="ARBA" id="ARBA00022679"/>
    </source>
</evidence>
<dbReference type="AlphaFoldDB" id="A0A4Q5LQ92"/>
<protein>
    <submittedName>
        <fullName evidence="6">Uncharacterized protein</fullName>
    </submittedName>
</protein>
<keyword evidence="3" id="KW-0808">Transferase</keyword>
<dbReference type="InterPro" id="IPR038577">
    <property type="entry name" value="GT10-like_C_sf"/>
</dbReference>
<dbReference type="RefSeq" id="WP_129875875.1">
    <property type="nucleotide sequence ID" value="NZ_SEWG01000002.1"/>
</dbReference>
<dbReference type="Pfam" id="PF18025">
    <property type="entry name" value="FucT_N"/>
    <property type="match status" value="1"/>
</dbReference>
<dbReference type="InterPro" id="IPR042574">
    <property type="entry name" value="FucT_N_sf"/>
</dbReference>
<evidence type="ECO:0000313" key="7">
    <source>
        <dbReference type="Proteomes" id="UP000293331"/>
    </source>
</evidence>
<dbReference type="SUPFAM" id="SSF53756">
    <property type="entry name" value="UDP-Glycosyltransferase/glycogen phosphorylase"/>
    <property type="match status" value="1"/>
</dbReference>